<dbReference type="AlphaFoldDB" id="A0A4U8UK30"/>
<dbReference type="EMBL" id="CM016762">
    <property type="protein sequence ID" value="TMS32435.1"/>
    <property type="molecule type" value="Genomic_DNA"/>
</dbReference>
<proteinExistence type="predicted"/>
<evidence type="ECO:0000313" key="3">
    <source>
        <dbReference type="Proteomes" id="UP000298663"/>
    </source>
</evidence>
<sequence length="81" mass="9317">MVSKSVRCAIVELYRAGRSKPEICKALNLRRMPSNACSTDFVQVATSRTVPKAEDRSLQKPHREAVRKKIKRNPFLSRTFR</sequence>
<feature type="compositionally biased region" description="Basic and acidic residues" evidence="1">
    <location>
        <begin position="52"/>
        <end position="64"/>
    </location>
</feature>
<reference evidence="2 3" key="1">
    <citation type="journal article" date="2015" name="Genome Biol.">
        <title>Comparative genomics of Steinernema reveals deeply conserved gene regulatory networks.</title>
        <authorList>
            <person name="Dillman A.R."/>
            <person name="Macchietto M."/>
            <person name="Porter C.F."/>
            <person name="Rogers A."/>
            <person name="Williams B."/>
            <person name="Antoshechkin I."/>
            <person name="Lee M.M."/>
            <person name="Goodwin Z."/>
            <person name="Lu X."/>
            <person name="Lewis E.E."/>
            <person name="Goodrich-Blair H."/>
            <person name="Stock S.P."/>
            <person name="Adams B.J."/>
            <person name="Sternberg P.W."/>
            <person name="Mortazavi A."/>
        </authorList>
    </citation>
    <scope>NUCLEOTIDE SEQUENCE [LARGE SCALE GENOMIC DNA]</scope>
    <source>
        <strain evidence="2 3">ALL</strain>
    </source>
</reference>
<gene>
    <name evidence="2" type="ORF">L596_000269</name>
</gene>
<feature type="region of interest" description="Disordered" evidence="1">
    <location>
        <begin position="52"/>
        <end position="81"/>
    </location>
</feature>
<protein>
    <submittedName>
        <fullName evidence="2">Uncharacterized protein</fullName>
    </submittedName>
</protein>
<reference evidence="2 3" key="2">
    <citation type="journal article" date="2019" name="G3 (Bethesda)">
        <title>Hybrid Assembly of the Genome of the Entomopathogenic Nematode Steinernema carpocapsae Identifies the X-Chromosome.</title>
        <authorList>
            <person name="Serra L."/>
            <person name="Macchietto M."/>
            <person name="Macias-Munoz A."/>
            <person name="McGill C.J."/>
            <person name="Rodriguez I.M."/>
            <person name="Rodriguez B."/>
            <person name="Murad R."/>
            <person name="Mortazavi A."/>
        </authorList>
    </citation>
    <scope>NUCLEOTIDE SEQUENCE [LARGE SCALE GENOMIC DNA]</scope>
    <source>
        <strain evidence="2 3">ALL</strain>
    </source>
</reference>
<name>A0A4U8UK30_STECR</name>
<evidence type="ECO:0000256" key="1">
    <source>
        <dbReference type="SAM" id="MobiDB-lite"/>
    </source>
</evidence>
<organism evidence="2 3">
    <name type="scientific">Steinernema carpocapsae</name>
    <name type="common">Entomopathogenic nematode</name>
    <dbReference type="NCBI Taxonomy" id="34508"/>
    <lineage>
        <taxon>Eukaryota</taxon>
        <taxon>Metazoa</taxon>
        <taxon>Ecdysozoa</taxon>
        <taxon>Nematoda</taxon>
        <taxon>Chromadorea</taxon>
        <taxon>Rhabditida</taxon>
        <taxon>Tylenchina</taxon>
        <taxon>Panagrolaimomorpha</taxon>
        <taxon>Strongyloidoidea</taxon>
        <taxon>Steinernematidae</taxon>
        <taxon>Steinernema</taxon>
    </lineage>
</organism>
<evidence type="ECO:0000313" key="2">
    <source>
        <dbReference type="EMBL" id="TMS32435.1"/>
    </source>
</evidence>
<accession>A0A4U8UK30</accession>
<keyword evidence="3" id="KW-1185">Reference proteome</keyword>
<dbReference type="EMBL" id="AZBU02000001">
    <property type="protein sequence ID" value="TMS32435.1"/>
    <property type="molecule type" value="Genomic_DNA"/>
</dbReference>
<comment type="caution">
    <text evidence="2">The sequence shown here is derived from an EMBL/GenBank/DDBJ whole genome shotgun (WGS) entry which is preliminary data.</text>
</comment>
<dbReference type="Proteomes" id="UP000298663">
    <property type="component" value="Chromosome X"/>
</dbReference>